<dbReference type="EMBL" id="CP071182">
    <property type="protein sequence ID" value="QSO46508.1"/>
    <property type="molecule type" value="Genomic_DNA"/>
</dbReference>
<dbReference type="PROSITE" id="PS51257">
    <property type="entry name" value="PROKAR_LIPOPROTEIN"/>
    <property type="match status" value="1"/>
</dbReference>
<keyword evidence="3 5" id="KW-0732">Signal</keyword>
<dbReference type="InterPro" id="IPR006061">
    <property type="entry name" value="SBP_1_CS"/>
</dbReference>
<keyword evidence="7" id="KW-1185">Reference proteome</keyword>
<name>A0A9X7VZD2_9BACL</name>
<gene>
    <name evidence="6" type="ORF">JZ786_18875</name>
</gene>
<accession>A0A9X7VZD2</accession>
<dbReference type="Proteomes" id="UP000663505">
    <property type="component" value="Chromosome"/>
</dbReference>
<dbReference type="PROSITE" id="PS01037">
    <property type="entry name" value="SBP_BACTERIAL_1"/>
    <property type="match status" value="1"/>
</dbReference>
<comment type="similarity">
    <text evidence="1">Belongs to the bacterial solute-binding protein 1 family.</text>
</comment>
<evidence type="ECO:0000256" key="3">
    <source>
        <dbReference type="ARBA" id="ARBA00022729"/>
    </source>
</evidence>
<dbReference type="InterPro" id="IPR050490">
    <property type="entry name" value="Bact_solute-bd_prot1"/>
</dbReference>
<keyword evidence="2" id="KW-0813">Transport</keyword>
<evidence type="ECO:0000256" key="2">
    <source>
        <dbReference type="ARBA" id="ARBA00022448"/>
    </source>
</evidence>
<evidence type="ECO:0000313" key="6">
    <source>
        <dbReference type="EMBL" id="QSO46508.1"/>
    </source>
</evidence>
<dbReference type="RefSeq" id="WP_206655877.1">
    <property type="nucleotide sequence ID" value="NZ_CP071182.1"/>
</dbReference>
<dbReference type="PANTHER" id="PTHR43649">
    <property type="entry name" value="ARABINOSE-BINDING PROTEIN-RELATED"/>
    <property type="match status" value="1"/>
</dbReference>
<dbReference type="SUPFAM" id="SSF53850">
    <property type="entry name" value="Periplasmic binding protein-like II"/>
    <property type="match status" value="1"/>
</dbReference>
<dbReference type="Gene3D" id="3.40.190.10">
    <property type="entry name" value="Periplasmic binding protein-like II"/>
    <property type="match status" value="2"/>
</dbReference>
<dbReference type="InterPro" id="IPR006059">
    <property type="entry name" value="SBP"/>
</dbReference>
<evidence type="ECO:0000256" key="1">
    <source>
        <dbReference type="ARBA" id="ARBA00008520"/>
    </source>
</evidence>
<dbReference type="PANTHER" id="PTHR43649:SF12">
    <property type="entry name" value="DIACETYLCHITOBIOSE BINDING PROTEIN DASA"/>
    <property type="match status" value="1"/>
</dbReference>
<feature type="signal peptide" evidence="5">
    <location>
        <begin position="1"/>
        <end position="22"/>
    </location>
</feature>
<dbReference type="GO" id="GO:0055085">
    <property type="term" value="P:transmembrane transport"/>
    <property type="evidence" value="ECO:0007669"/>
    <property type="project" value="InterPro"/>
</dbReference>
<proteinExistence type="inferred from homology"/>
<evidence type="ECO:0000313" key="7">
    <source>
        <dbReference type="Proteomes" id="UP000663505"/>
    </source>
</evidence>
<dbReference type="KEGG" id="afx:JZ786_18875"/>
<dbReference type="Pfam" id="PF13416">
    <property type="entry name" value="SBP_bac_8"/>
    <property type="match status" value="1"/>
</dbReference>
<sequence length="453" mass="48508">MNKKHVKAGTILLASLSVVATAGCGAATNANSGSTNQASGTASSTNSAASASGSNNVVNINFWYGIGGNLSNDVQKMVQQFNASHPDMHVTATYQGSYSGGGPEQQKLLAALAAGNPPDIAQIEVNSMGVFANSGKLMDLTSFMNQSSVDNPNNFLKGMLVSTEWNGKYYGVPLNRSVPVLFYNKTLFDKAGIQGPPKTWDELAVDAKKLTTGTGSSKVYGYGPLVDWWPWESMVWSSGSEILSSNMQKALFNTPELDRVLSLQQSLVKNGDAYAETGSNYWNLMTEDFIKGKIAMDIDSIGDAAEVQQGVGSNFQWGTAYLPSDKTLNVPPGGGDMAIMNGLPASHVKAAETFIEWWTAPTQTLEWSKMTGYLPVQQAAVQEPSYQTYLQQNPQFKTAIDELQFQKAAPASSHLLDVLKYAQQGLQGIFDEGKSVQSQMAQAASQANSLLGN</sequence>
<evidence type="ECO:0000256" key="4">
    <source>
        <dbReference type="SAM" id="MobiDB-lite"/>
    </source>
</evidence>
<feature type="region of interest" description="Disordered" evidence="4">
    <location>
        <begin position="29"/>
        <end position="52"/>
    </location>
</feature>
<feature type="chain" id="PRO_5040838135" evidence="5">
    <location>
        <begin position="23"/>
        <end position="453"/>
    </location>
</feature>
<dbReference type="CDD" id="cd14748">
    <property type="entry name" value="PBP2_UgpB"/>
    <property type="match status" value="1"/>
</dbReference>
<evidence type="ECO:0000256" key="5">
    <source>
        <dbReference type="SAM" id="SignalP"/>
    </source>
</evidence>
<reference evidence="6 7" key="1">
    <citation type="submission" date="2021-02" db="EMBL/GenBank/DDBJ databases">
        <title>Alicyclobacillus curvatus sp. nov. and Alicyclobacillus mengziensis sp. nov., two acidophilic bacteria isolated from acid mine drainage.</title>
        <authorList>
            <person name="Huang Y."/>
        </authorList>
    </citation>
    <scope>NUCLEOTIDE SEQUENCE [LARGE SCALE GENOMIC DNA]</scope>
    <source>
        <strain evidence="6 7">S30H14</strain>
    </source>
</reference>
<dbReference type="AlphaFoldDB" id="A0A9X7VZD2"/>
<organism evidence="6 7">
    <name type="scientific">Alicyclobacillus mengziensis</name>
    <dbReference type="NCBI Taxonomy" id="2931921"/>
    <lineage>
        <taxon>Bacteria</taxon>
        <taxon>Bacillati</taxon>
        <taxon>Bacillota</taxon>
        <taxon>Bacilli</taxon>
        <taxon>Bacillales</taxon>
        <taxon>Alicyclobacillaceae</taxon>
        <taxon>Alicyclobacillus</taxon>
    </lineage>
</organism>
<protein>
    <submittedName>
        <fullName evidence="6">ABC transporter substrate-binding protein</fullName>
    </submittedName>
</protein>